<reference evidence="1 2" key="2">
    <citation type="journal article" date="2022" name="Mol. Ecol. Resour.">
        <title>The genomes of chicory, endive, great burdock and yacon provide insights into Asteraceae paleo-polyploidization history and plant inulin production.</title>
        <authorList>
            <person name="Fan W."/>
            <person name="Wang S."/>
            <person name="Wang H."/>
            <person name="Wang A."/>
            <person name="Jiang F."/>
            <person name="Liu H."/>
            <person name="Zhao H."/>
            <person name="Xu D."/>
            <person name="Zhang Y."/>
        </authorList>
    </citation>
    <scope>NUCLEOTIDE SEQUENCE [LARGE SCALE GENOMIC DNA]</scope>
    <source>
        <strain evidence="2">cv. Yunnan</strain>
        <tissue evidence="1">Leaves</tissue>
    </source>
</reference>
<reference evidence="2" key="1">
    <citation type="journal article" date="2022" name="Mol. Ecol. Resour.">
        <title>The genomes of chicory, endive, great burdock and yacon provide insights into Asteraceae palaeo-polyploidization history and plant inulin production.</title>
        <authorList>
            <person name="Fan W."/>
            <person name="Wang S."/>
            <person name="Wang H."/>
            <person name="Wang A."/>
            <person name="Jiang F."/>
            <person name="Liu H."/>
            <person name="Zhao H."/>
            <person name="Xu D."/>
            <person name="Zhang Y."/>
        </authorList>
    </citation>
    <scope>NUCLEOTIDE SEQUENCE [LARGE SCALE GENOMIC DNA]</scope>
    <source>
        <strain evidence="2">cv. Yunnan</strain>
    </source>
</reference>
<gene>
    <name evidence="1" type="ORF">L1987_44508</name>
</gene>
<comment type="caution">
    <text evidence="1">The sequence shown here is derived from an EMBL/GenBank/DDBJ whole genome shotgun (WGS) entry which is preliminary data.</text>
</comment>
<proteinExistence type="predicted"/>
<evidence type="ECO:0000313" key="1">
    <source>
        <dbReference type="EMBL" id="KAI3785390.1"/>
    </source>
</evidence>
<sequence>MDFVSCDNVVLWNLYDIIGANQGNHCNLVIQCNLHGSGPISLRSYEEWTWCTLVLFHVLGLCLGGFLMGLTYARLVGVTI</sequence>
<protein>
    <submittedName>
        <fullName evidence="1">Uncharacterized protein</fullName>
    </submittedName>
</protein>
<keyword evidence="2" id="KW-1185">Reference proteome</keyword>
<accession>A0ACB9GQY0</accession>
<dbReference type="Proteomes" id="UP001056120">
    <property type="component" value="Linkage Group LG14"/>
</dbReference>
<organism evidence="1 2">
    <name type="scientific">Smallanthus sonchifolius</name>
    <dbReference type="NCBI Taxonomy" id="185202"/>
    <lineage>
        <taxon>Eukaryota</taxon>
        <taxon>Viridiplantae</taxon>
        <taxon>Streptophyta</taxon>
        <taxon>Embryophyta</taxon>
        <taxon>Tracheophyta</taxon>
        <taxon>Spermatophyta</taxon>
        <taxon>Magnoliopsida</taxon>
        <taxon>eudicotyledons</taxon>
        <taxon>Gunneridae</taxon>
        <taxon>Pentapetalae</taxon>
        <taxon>asterids</taxon>
        <taxon>campanulids</taxon>
        <taxon>Asterales</taxon>
        <taxon>Asteraceae</taxon>
        <taxon>Asteroideae</taxon>
        <taxon>Heliantheae alliance</taxon>
        <taxon>Millerieae</taxon>
        <taxon>Smallanthus</taxon>
    </lineage>
</organism>
<name>A0ACB9GQY0_9ASTR</name>
<dbReference type="EMBL" id="CM042031">
    <property type="protein sequence ID" value="KAI3785390.1"/>
    <property type="molecule type" value="Genomic_DNA"/>
</dbReference>
<evidence type="ECO:0000313" key="2">
    <source>
        <dbReference type="Proteomes" id="UP001056120"/>
    </source>
</evidence>